<sequence>MALRSVAVVLQDPVAMFEFGVLSEVFGIDRTDDGVPPFDFRVCAERPGEPMHADGQTMLVAPFGLEAAADADLVAIPASSSADHPSEAVMQVVRDAVERGAYVLSVCSGAFTLAAAGVLDGRECTTHWRHSDELASAYPLAHVNPDVLYAHDGTVITSAGTAAGMDACLHLVRSEHGGAVANRIARRMVVSPHRDGGQRQFIDRPVPVTECESIGPVLQWLLEHLDEPHTVSALARRASMSSRTFARRFVSETGTTPHQWVTDQRVLRARELLEETDLSIEQIAGDVGFGSAALLRHHFSQCTGLTPTVFRTRHRSPA</sequence>
<keyword evidence="2" id="KW-0804">Transcription</keyword>
<dbReference type="Proteomes" id="UP000321793">
    <property type="component" value="Unassembled WGS sequence"/>
</dbReference>
<evidence type="ECO:0000313" key="5">
    <source>
        <dbReference type="Proteomes" id="UP000321793"/>
    </source>
</evidence>
<dbReference type="PANTHER" id="PTHR43130:SF3">
    <property type="entry name" value="HTH-TYPE TRANSCRIPTIONAL REGULATOR RV1931C"/>
    <property type="match status" value="1"/>
</dbReference>
<dbReference type="SMART" id="SM00342">
    <property type="entry name" value="HTH_ARAC"/>
    <property type="match status" value="1"/>
</dbReference>
<dbReference type="Gene3D" id="3.40.50.880">
    <property type="match status" value="1"/>
</dbReference>
<organism evidence="4 5">
    <name type="scientific">Knoellia locipacati</name>
    <dbReference type="NCBI Taxonomy" id="882824"/>
    <lineage>
        <taxon>Bacteria</taxon>
        <taxon>Bacillati</taxon>
        <taxon>Actinomycetota</taxon>
        <taxon>Actinomycetes</taxon>
        <taxon>Micrococcales</taxon>
        <taxon>Intrasporangiaceae</taxon>
        <taxon>Knoellia</taxon>
    </lineage>
</organism>
<dbReference type="Pfam" id="PF01965">
    <property type="entry name" value="DJ-1_PfpI"/>
    <property type="match status" value="1"/>
</dbReference>
<gene>
    <name evidence="4" type="ORF">KLO01_20080</name>
</gene>
<dbReference type="InterPro" id="IPR029062">
    <property type="entry name" value="Class_I_gatase-like"/>
</dbReference>
<comment type="caution">
    <text evidence="4">The sequence shown here is derived from an EMBL/GenBank/DDBJ whole genome shotgun (WGS) entry which is preliminary data.</text>
</comment>
<evidence type="ECO:0000313" key="4">
    <source>
        <dbReference type="EMBL" id="GEQ13961.1"/>
    </source>
</evidence>
<dbReference type="InterPro" id="IPR002818">
    <property type="entry name" value="DJ-1/PfpI"/>
</dbReference>
<dbReference type="GO" id="GO:0043565">
    <property type="term" value="F:sequence-specific DNA binding"/>
    <property type="evidence" value="ECO:0007669"/>
    <property type="project" value="InterPro"/>
</dbReference>
<dbReference type="AlphaFoldDB" id="A0A512T1B0"/>
<dbReference type="SUPFAM" id="SSF52317">
    <property type="entry name" value="Class I glutamine amidotransferase-like"/>
    <property type="match status" value="1"/>
</dbReference>
<proteinExistence type="predicted"/>
<protein>
    <submittedName>
        <fullName evidence="4">Putative transcription regulator, AraC family protein</fullName>
    </submittedName>
</protein>
<reference evidence="4 5" key="1">
    <citation type="submission" date="2019-07" db="EMBL/GenBank/DDBJ databases">
        <title>Whole genome shotgun sequence of Knoellia locipacati NBRC 109775.</title>
        <authorList>
            <person name="Hosoyama A."/>
            <person name="Uohara A."/>
            <person name="Ohji S."/>
            <person name="Ichikawa N."/>
        </authorList>
    </citation>
    <scope>NUCLEOTIDE SEQUENCE [LARGE SCALE GENOMIC DNA]</scope>
    <source>
        <strain evidence="4 5">NBRC 109775</strain>
    </source>
</reference>
<dbReference type="Pfam" id="PF12833">
    <property type="entry name" value="HTH_18"/>
    <property type="match status" value="1"/>
</dbReference>
<dbReference type="PROSITE" id="PS01124">
    <property type="entry name" value="HTH_ARAC_FAMILY_2"/>
    <property type="match status" value="1"/>
</dbReference>
<dbReference type="EMBL" id="BKBA01000008">
    <property type="protein sequence ID" value="GEQ13961.1"/>
    <property type="molecule type" value="Genomic_DNA"/>
</dbReference>
<dbReference type="RefSeq" id="WP_186827995.1">
    <property type="nucleotide sequence ID" value="NZ_BAABDN010000001.1"/>
</dbReference>
<dbReference type="InterPro" id="IPR052158">
    <property type="entry name" value="INH-QAR"/>
</dbReference>
<dbReference type="CDD" id="cd03137">
    <property type="entry name" value="GATase1_AraC_1"/>
    <property type="match status" value="1"/>
</dbReference>
<evidence type="ECO:0000256" key="2">
    <source>
        <dbReference type="ARBA" id="ARBA00023163"/>
    </source>
</evidence>
<dbReference type="GO" id="GO:0003700">
    <property type="term" value="F:DNA-binding transcription factor activity"/>
    <property type="evidence" value="ECO:0007669"/>
    <property type="project" value="InterPro"/>
</dbReference>
<keyword evidence="5" id="KW-1185">Reference proteome</keyword>
<dbReference type="SUPFAM" id="SSF46689">
    <property type="entry name" value="Homeodomain-like"/>
    <property type="match status" value="2"/>
</dbReference>
<feature type="domain" description="HTH araC/xylS-type" evidence="3">
    <location>
        <begin position="215"/>
        <end position="313"/>
    </location>
</feature>
<dbReference type="InterPro" id="IPR018060">
    <property type="entry name" value="HTH_AraC"/>
</dbReference>
<accession>A0A512T1B0</accession>
<dbReference type="PANTHER" id="PTHR43130">
    <property type="entry name" value="ARAC-FAMILY TRANSCRIPTIONAL REGULATOR"/>
    <property type="match status" value="1"/>
</dbReference>
<evidence type="ECO:0000256" key="1">
    <source>
        <dbReference type="ARBA" id="ARBA00023015"/>
    </source>
</evidence>
<keyword evidence="1" id="KW-0805">Transcription regulation</keyword>
<evidence type="ECO:0000259" key="3">
    <source>
        <dbReference type="PROSITE" id="PS01124"/>
    </source>
</evidence>
<name>A0A512T1B0_9MICO</name>
<dbReference type="Gene3D" id="1.10.10.60">
    <property type="entry name" value="Homeodomain-like"/>
    <property type="match status" value="1"/>
</dbReference>
<dbReference type="InterPro" id="IPR009057">
    <property type="entry name" value="Homeodomain-like_sf"/>
</dbReference>